<accession>A0A8T1W6S7</accession>
<gene>
    <name evidence="2" type="ORF">PHYPSEUDO_011464</name>
</gene>
<evidence type="ECO:0000313" key="2">
    <source>
        <dbReference type="EMBL" id="KAG7389001.1"/>
    </source>
</evidence>
<keyword evidence="3" id="KW-1185">Reference proteome</keyword>
<evidence type="ECO:0000313" key="3">
    <source>
        <dbReference type="Proteomes" id="UP000694044"/>
    </source>
</evidence>
<reference evidence="2" key="1">
    <citation type="submission" date="2021-02" db="EMBL/GenBank/DDBJ databases">
        <authorList>
            <person name="Palmer J.M."/>
        </authorList>
    </citation>
    <scope>NUCLEOTIDE SEQUENCE</scope>
    <source>
        <strain evidence="2">SCRP734</strain>
    </source>
</reference>
<dbReference type="Proteomes" id="UP000694044">
    <property type="component" value="Unassembled WGS sequence"/>
</dbReference>
<evidence type="ECO:0000256" key="1">
    <source>
        <dbReference type="SAM" id="MobiDB-lite"/>
    </source>
</evidence>
<name>A0A8T1W6S7_9STRA</name>
<protein>
    <submittedName>
        <fullName evidence="2">Uncharacterized protein</fullName>
    </submittedName>
</protein>
<proteinExistence type="predicted"/>
<organism evidence="2 3">
    <name type="scientific">Phytophthora pseudosyringae</name>
    <dbReference type="NCBI Taxonomy" id="221518"/>
    <lineage>
        <taxon>Eukaryota</taxon>
        <taxon>Sar</taxon>
        <taxon>Stramenopiles</taxon>
        <taxon>Oomycota</taxon>
        <taxon>Peronosporomycetes</taxon>
        <taxon>Peronosporales</taxon>
        <taxon>Peronosporaceae</taxon>
        <taxon>Phytophthora</taxon>
    </lineage>
</organism>
<sequence>MEDMQYGTFSQTPTKQQSQTASTPALSVEQTAEPSVEWTAVFSAVLSAELTTEAIVEQSFKQVTVHAAETSVALTAVHFNS</sequence>
<feature type="region of interest" description="Disordered" evidence="1">
    <location>
        <begin position="1"/>
        <end position="29"/>
    </location>
</feature>
<dbReference type="AlphaFoldDB" id="A0A8T1W6S7"/>
<comment type="caution">
    <text evidence="2">The sequence shown here is derived from an EMBL/GenBank/DDBJ whole genome shotgun (WGS) entry which is preliminary data.</text>
</comment>
<feature type="compositionally biased region" description="Polar residues" evidence="1">
    <location>
        <begin position="7"/>
        <end position="29"/>
    </location>
</feature>
<dbReference type="EMBL" id="JAGDFM010000051">
    <property type="protein sequence ID" value="KAG7389001.1"/>
    <property type="molecule type" value="Genomic_DNA"/>
</dbReference>